<sequence length="140" mass="16178">MNHYLEDLNLIDLLSEKHLALRKKVIDSISEDLNKTETHILAILEVHQRLSISEVSRIINLSRQGTHKSIHGLIDRGYVKSVDVKDNHRDRHISLTAKGLESNTNMMIIKKQLEQEIISKLGEKNVELIKALLKEEWLQD</sequence>
<dbReference type="SUPFAM" id="SSF46785">
    <property type="entry name" value="Winged helix' DNA-binding domain"/>
    <property type="match status" value="1"/>
</dbReference>
<name>A0A098M328_9BACL</name>
<dbReference type="InterPro" id="IPR036390">
    <property type="entry name" value="WH_DNA-bd_sf"/>
</dbReference>
<protein>
    <recommendedName>
        <fullName evidence="4">HTH marR-type domain-containing protein</fullName>
    </recommendedName>
</protein>
<dbReference type="GO" id="GO:0003700">
    <property type="term" value="F:DNA-binding transcription factor activity"/>
    <property type="evidence" value="ECO:0007669"/>
    <property type="project" value="InterPro"/>
</dbReference>
<dbReference type="Proteomes" id="UP000029734">
    <property type="component" value="Unassembled WGS sequence"/>
</dbReference>
<organism evidence="5 6">
    <name type="scientific">Paenibacillus wynnii</name>
    <dbReference type="NCBI Taxonomy" id="268407"/>
    <lineage>
        <taxon>Bacteria</taxon>
        <taxon>Bacillati</taxon>
        <taxon>Bacillota</taxon>
        <taxon>Bacilli</taxon>
        <taxon>Bacillales</taxon>
        <taxon>Paenibacillaceae</taxon>
        <taxon>Paenibacillus</taxon>
    </lineage>
</organism>
<dbReference type="RefSeq" id="WP_036654164.1">
    <property type="nucleotide sequence ID" value="NZ_JQCR01000003.1"/>
</dbReference>
<dbReference type="Pfam" id="PF12802">
    <property type="entry name" value="MarR_2"/>
    <property type="match status" value="1"/>
</dbReference>
<keyword evidence="1" id="KW-0805">Transcription regulation</keyword>
<reference evidence="5 6" key="1">
    <citation type="submission" date="2014-08" db="EMBL/GenBank/DDBJ databases">
        <authorList>
            <person name="den Bakker H.C."/>
        </authorList>
    </citation>
    <scope>NUCLEOTIDE SEQUENCE [LARGE SCALE GENOMIC DNA]</scope>
    <source>
        <strain evidence="5 6">DSM 18334</strain>
    </source>
</reference>
<evidence type="ECO:0000256" key="3">
    <source>
        <dbReference type="ARBA" id="ARBA00023163"/>
    </source>
</evidence>
<dbReference type="STRING" id="268407.PWYN_16720"/>
<comment type="caution">
    <text evidence="5">The sequence shown here is derived from an EMBL/GenBank/DDBJ whole genome shotgun (WGS) entry which is preliminary data.</text>
</comment>
<dbReference type="OrthoDB" id="2404954at2"/>
<dbReference type="InterPro" id="IPR036388">
    <property type="entry name" value="WH-like_DNA-bd_sf"/>
</dbReference>
<evidence type="ECO:0000256" key="1">
    <source>
        <dbReference type="ARBA" id="ARBA00023015"/>
    </source>
</evidence>
<dbReference type="PANTHER" id="PTHR42756:SF1">
    <property type="entry name" value="TRANSCRIPTIONAL REPRESSOR OF EMRAB OPERON"/>
    <property type="match status" value="1"/>
</dbReference>
<dbReference type="Gene3D" id="1.10.10.10">
    <property type="entry name" value="Winged helix-like DNA-binding domain superfamily/Winged helix DNA-binding domain"/>
    <property type="match status" value="1"/>
</dbReference>
<proteinExistence type="predicted"/>
<accession>A0A098M328</accession>
<evidence type="ECO:0000313" key="5">
    <source>
        <dbReference type="EMBL" id="KGE16386.1"/>
    </source>
</evidence>
<feature type="domain" description="HTH marR-type" evidence="4">
    <location>
        <begin position="7"/>
        <end position="138"/>
    </location>
</feature>
<dbReference type="PROSITE" id="PS50995">
    <property type="entry name" value="HTH_MARR_2"/>
    <property type="match status" value="1"/>
</dbReference>
<evidence type="ECO:0000313" key="6">
    <source>
        <dbReference type="Proteomes" id="UP000029734"/>
    </source>
</evidence>
<evidence type="ECO:0000259" key="4">
    <source>
        <dbReference type="PROSITE" id="PS50995"/>
    </source>
</evidence>
<gene>
    <name evidence="5" type="ORF">PWYN_16720</name>
</gene>
<dbReference type="PRINTS" id="PR00598">
    <property type="entry name" value="HTHMARR"/>
</dbReference>
<dbReference type="eggNOG" id="COG1846">
    <property type="taxonomic scope" value="Bacteria"/>
</dbReference>
<keyword evidence="2" id="KW-0238">DNA-binding</keyword>
<evidence type="ECO:0000256" key="2">
    <source>
        <dbReference type="ARBA" id="ARBA00023125"/>
    </source>
</evidence>
<dbReference type="PANTHER" id="PTHR42756">
    <property type="entry name" value="TRANSCRIPTIONAL REGULATOR, MARR"/>
    <property type="match status" value="1"/>
</dbReference>
<dbReference type="AlphaFoldDB" id="A0A098M328"/>
<dbReference type="InterPro" id="IPR000835">
    <property type="entry name" value="HTH_MarR-typ"/>
</dbReference>
<dbReference type="GO" id="GO:0003677">
    <property type="term" value="F:DNA binding"/>
    <property type="evidence" value="ECO:0007669"/>
    <property type="project" value="UniProtKB-KW"/>
</dbReference>
<reference evidence="5 6" key="2">
    <citation type="submission" date="2014-10" db="EMBL/GenBank/DDBJ databases">
        <title>Comparative genomics of the Paenibacillus odorifer group.</title>
        <authorList>
            <person name="Tsai Y.-C."/>
            <person name="Martin N."/>
            <person name="Korlach J."/>
            <person name="Wiedmann M."/>
        </authorList>
    </citation>
    <scope>NUCLEOTIDE SEQUENCE [LARGE SCALE GENOMIC DNA]</scope>
    <source>
        <strain evidence="5 6">DSM 18334</strain>
    </source>
</reference>
<keyword evidence="3" id="KW-0804">Transcription</keyword>
<dbReference type="EMBL" id="JQCR01000003">
    <property type="protein sequence ID" value="KGE16386.1"/>
    <property type="molecule type" value="Genomic_DNA"/>
</dbReference>
<keyword evidence="6" id="KW-1185">Reference proteome</keyword>
<dbReference type="SMART" id="SM00347">
    <property type="entry name" value="HTH_MARR"/>
    <property type="match status" value="1"/>
</dbReference>